<evidence type="ECO:0000256" key="4">
    <source>
        <dbReference type="ARBA" id="ARBA00022448"/>
    </source>
</evidence>
<keyword evidence="9" id="KW-1002">Plastid outer membrane</keyword>
<evidence type="ECO:0000256" key="7">
    <source>
        <dbReference type="ARBA" id="ARBA00022640"/>
    </source>
</evidence>
<evidence type="ECO:0000256" key="6">
    <source>
        <dbReference type="ARBA" id="ARBA00022528"/>
    </source>
</evidence>
<comment type="subcellular location">
    <subcellularLocation>
        <location evidence="1">Plastid</location>
        <location evidence="1">Chloroplast outer membrane</location>
        <topology evidence="1">Multi-pass membrane protein</topology>
    </subcellularLocation>
    <subcellularLocation>
        <location evidence="2">Plastid</location>
        <location evidence="2">Etioplast membrane</location>
        <topology evidence="2">Multi-pass membrane protein</topology>
    </subcellularLocation>
</comment>
<name>A0ABM4VTJ7_COFAR</name>
<keyword evidence="11" id="KW-0626">Porin</keyword>
<keyword evidence="4" id="KW-0813">Transport</keyword>
<keyword evidence="7" id="KW-0934">Plastid</keyword>
<evidence type="ECO:0000313" key="15">
    <source>
        <dbReference type="RefSeq" id="XP_071922859.1"/>
    </source>
</evidence>
<evidence type="ECO:0000256" key="10">
    <source>
        <dbReference type="ARBA" id="ARBA00023065"/>
    </source>
</evidence>
<evidence type="ECO:0000256" key="3">
    <source>
        <dbReference type="ARBA" id="ARBA00009945"/>
    </source>
</evidence>
<evidence type="ECO:0000256" key="9">
    <source>
        <dbReference type="ARBA" id="ARBA00022805"/>
    </source>
</evidence>
<evidence type="ECO:0000256" key="1">
    <source>
        <dbReference type="ARBA" id="ARBA00004396"/>
    </source>
</evidence>
<evidence type="ECO:0000256" key="13">
    <source>
        <dbReference type="ARBA" id="ARBA00024941"/>
    </source>
</evidence>
<organism evidence="14 15">
    <name type="scientific">Coffea arabica</name>
    <name type="common">Arabian coffee</name>
    <dbReference type="NCBI Taxonomy" id="13443"/>
    <lineage>
        <taxon>Eukaryota</taxon>
        <taxon>Viridiplantae</taxon>
        <taxon>Streptophyta</taxon>
        <taxon>Embryophyta</taxon>
        <taxon>Tracheophyta</taxon>
        <taxon>Spermatophyta</taxon>
        <taxon>Magnoliopsida</taxon>
        <taxon>eudicotyledons</taxon>
        <taxon>Gunneridae</taxon>
        <taxon>Pentapetalae</taxon>
        <taxon>asterids</taxon>
        <taxon>lamiids</taxon>
        <taxon>Gentianales</taxon>
        <taxon>Rubiaceae</taxon>
        <taxon>Ixoroideae</taxon>
        <taxon>Gardenieae complex</taxon>
        <taxon>Bertiereae - Coffeeae clade</taxon>
        <taxon>Coffeeae</taxon>
        <taxon>Coffea</taxon>
    </lineage>
</organism>
<gene>
    <name evidence="15" type="primary">LOC113712971</name>
</gene>
<dbReference type="Proteomes" id="UP001652660">
    <property type="component" value="Chromosome 10e"/>
</dbReference>
<proteinExistence type="inferred from homology"/>
<dbReference type="PANTHER" id="PTHR35993:SF1">
    <property type="entry name" value="OUTER ENVELOPE PORE PROTEIN 21B, CHLOROPLASTIC"/>
    <property type="match status" value="1"/>
</dbReference>
<evidence type="ECO:0000256" key="2">
    <source>
        <dbReference type="ARBA" id="ARBA00004441"/>
    </source>
</evidence>
<keyword evidence="6" id="KW-0150">Chloroplast</keyword>
<comment type="similarity">
    <text evidence="3">Belongs to the plastid outer envelope porin OEP21 (TC 1.B.29) family.</text>
</comment>
<dbReference type="PANTHER" id="PTHR35993">
    <property type="entry name" value="OUTER ENVELOPE PORE PROTEIN 21B, CHLOROPLASTIC"/>
    <property type="match status" value="1"/>
</dbReference>
<dbReference type="GeneID" id="113712971"/>
<keyword evidence="10" id="KW-0406">Ion transport</keyword>
<evidence type="ECO:0000256" key="11">
    <source>
        <dbReference type="ARBA" id="ARBA00023114"/>
    </source>
</evidence>
<reference evidence="15" key="1">
    <citation type="submission" date="2025-08" db="UniProtKB">
        <authorList>
            <consortium name="RefSeq"/>
        </authorList>
    </citation>
    <scope>IDENTIFICATION</scope>
    <source>
        <tissue evidence="15">Leaves</tissue>
    </source>
</reference>
<dbReference type="RefSeq" id="XP_071922859.1">
    <property type="nucleotide sequence ID" value="XM_072066758.1"/>
</dbReference>
<evidence type="ECO:0000256" key="5">
    <source>
        <dbReference type="ARBA" id="ARBA00022452"/>
    </source>
</evidence>
<comment type="function">
    <text evidence="13">Voltage-dependent rectifying anion channel that facilitates the translocation between chloroplast and cytoplasm of phosphorylated carbohydrates such as triosephosphate, 3-phosphoglycerate and inorganic phosphate (Pi) depending of ATP to triosephosphate ratio in the plastidial intermembrane space; in high triosephosphate/ATP conditions (e.g. photosynthesis), export of triosphosphate from chloroplast (outward rectifying channels), but in high ATP/triosephosphate conditions (e.g. dark phase), import of phosphosolutes (inward rectifying channels).</text>
</comment>
<keyword evidence="5" id="KW-1134">Transmembrane beta strand</keyword>
<protein>
    <submittedName>
        <fullName evidence="15">Outer envelope pore protein 21, chloroplastic-like isoform X1</fullName>
    </submittedName>
</protein>
<keyword evidence="8" id="KW-0812">Transmembrane</keyword>
<keyword evidence="12" id="KW-0472">Membrane</keyword>
<evidence type="ECO:0000256" key="8">
    <source>
        <dbReference type="ARBA" id="ARBA00022692"/>
    </source>
</evidence>
<evidence type="ECO:0000313" key="14">
    <source>
        <dbReference type="Proteomes" id="UP001652660"/>
    </source>
</evidence>
<accession>A0ABM4VTJ7</accession>
<sequence length="169" mass="19189">METSIRYGGDSKVLRIHAKEKLPIDSNTHLQLHGELDTRLGAPTCLSALIRHFYPSLSADLGVGLKYNRQDKLHYTVRAKKAFPVTTNGFFNFHVKGHCDVDQEFRQKRSRGAAEFSWIIFNLKTDQDVKLKVGYEVFDKKSSAAARMGLANREQSGESNLFVMILLSW</sequence>
<evidence type="ECO:0000256" key="12">
    <source>
        <dbReference type="ARBA" id="ARBA00023136"/>
    </source>
</evidence>
<keyword evidence="14" id="KW-1185">Reference proteome</keyword>
<dbReference type="InterPro" id="IPR034575">
    <property type="entry name" value="OEP21"/>
</dbReference>